<sequence>MAVGESGPGKVVSNKVNHISISNLNIGLVAEGNNKMGKSSHRISEPIKGDEGLGNSGLGSFLGKNSGHVSFLGSRNNEAYLSHLTSNQDCKQGPDRPSGFIKSKGNTTGPGDFATNTTSG</sequence>
<feature type="region of interest" description="Disordered" evidence="1">
    <location>
        <begin position="85"/>
        <end position="120"/>
    </location>
</feature>
<evidence type="ECO:0000256" key="1">
    <source>
        <dbReference type="SAM" id="MobiDB-lite"/>
    </source>
</evidence>
<protein>
    <submittedName>
        <fullName evidence="2">Uncharacterized protein</fullName>
    </submittedName>
</protein>
<reference evidence="3" key="1">
    <citation type="submission" date="2016-06" db="EMBL/GenBank/DDBJ databases">
        <title>Parallel loss of symbiosis genes in relatives of nitrogen-fixing non-legume Parasponia.</title>
        <authorList>
            <person name="Van Velzen R."/>
            <person name="Holmer R."/>
            <person name="Bu F."/>
            <person name="Rutten L."/>
            <person name="Van Zeijl A."/>
            <person name="Liu W."/>
            <person name="Santuari L."/>
            <person name="Cao Q."/>
            <person name="Sharma T."/>
            <person name="Shen D."/>
            <person name="Roswanjaya Y."/>
            <person name="Wardhani T."/>
            <person name="Kalhor M.S."/>
            <person name="Jansen J."/>
            <person name="Van den Hoogen J."/>
            <person name="Gungor B."/>
            <person name="Hartog M."/>
            <person name="Hontelez J."/>
            <person name="Verver J."/>
            <person name="Yang W.-C."/>
            <person name="Schijlen E."/>
            <person name="Repin R."/>
            <person name="Schilthuizen M."/>
            <person name="Schranz E."/>
            <person name="Heidstra R."/>
            <person name="Miyata K."/>
            <person name="Fedorova E."/>
            <person name="Kohlen W."/>
            <person name="Bisseling T."/>
            <person name="Smit S."/>
            <person name="Geurts R."/>
        </authorList>
    </citation>
    <scope>NUCLEOTIDE SEQUENCE [LARGE SCALE GENOMIC DNA]</scope>
    <source>
        <strain evidence="3">cv. WU1-14</strain>
    </source>
</reference>
<gene>
    <name evidence="2" type="ORF">PanWU01x14_011910</name>
</gene>
<accession>A0A2P5E1P0</accession>
<organism evidence="2 3">
    <name type="scientific">Parasponia andersonii</name>
    <name type="common">Sponia andersonii</name>
    <dbReference type="NCBI Taxonomy" id="3476"/>
    <lineage>
        <taxon>Eukaryota</taxon>
        <taxon>Viridiplantae</taxon>
        <taxon>Streptophyta</taxon>
        <taxon>Embryophyta</taxon>
        <taxon>Tracheophyta</taxon>
        <taxon>Spermatophyta</taxon>
        <taxon>Magnoliopsida</taxon>
        <taxon>eudicotyledons</taxon>
        <taxon>Gunneridae</taxon>
        <taxon>Pentapetalae</taxon>
        <taxon>rosids</taxon>
        <taxon>fabids</taxon>
        <taxon>Rosales</taxon>
        <taxon>Cannabaceae</taxon>
        <taxon>Parasponia</taxon>
    </lineage>
</organism>
<name>A0A2P5E1P0_PARAD</name>
<keyword evidence="3" id="KW-1185">Reference proteome</keyword>
<dbReference type="AlphaFoldDB" id="A0A2P5E1P0"/>
<evidence type="ECO:0000313" key="2">
    <source>
        <dbReference type="EMBL" id="PON79456.1"/>
    </source>
</evidence>
<evidence type="ECO:0000313" key="3">
    <source>
        <dbReference type="Proteomes" id="UP000237105"/>
    </source>
</evidence>
<feature type="compositionally biased region" description="Polar residues" evidence="1">
    <location>
        <begin position="104"/>
        <end position="120"/>
    </location>
</feature>
<dbReference type="Proteomes" id="UP000237105">
    <property type="component" value="Unassembled WGS sequence"/>
</dbReference>
<dbReference type="EMBL" id="JXTB01000004">
    <property type="protein sequence ID" value="PON79456.1"/>
    <property type="molecule type" value="Genomic_DNA"/>
</dbReference>
<proteinExistence type="predicted"/>
<comment type="caution">
    <text evidence="2">The sequence shown here is derived from an EMBL/GenBank/DDBJ whole genome shotgun (WGS) entry which is preliminary data.</text>
</comment>